<dbReference type="EMBL" id="UGTF01000002">
    <property type="protein sequence ID" value="SUB89660.1"/>
    <property type="molecule type" value="Genomic_DNA"/>
</dbReference>
<evidence type="ECO:0000313" key="6">
    <source>
        <dbReference type="Proteomes" id="UP000254263"/>
    </source>
</evidence>
<evidence type="ECO:0000313" key="4">
    <source>
        <dbReference type="Proteomes" id="UP000030103"/>
    </source>
</evidence>
<organism evidence="1 4">
    <name type="scientific">Porphyromonas macacae</name>
    <dbReference type="NCBI Taxonomy" id="28115"/>
    <lineage>
        <taxon>Bacteria</taxon>
        <taxon>Pseudomonadati</taxon>
        <taxon>Bacteroidota</taxon>
        <taxon>Bacteroidia</taxon>
        <taxon>Bacteroidales</taxon>
        <taxon>Porphyromonadaceae</taxon>
        <taxon>Porphyromonas</taxon>
    </lineage>
</organism>
<dbReference type="eggNOG" id="ENOG5032XKH">
    <property type="taxonomic scope" value="Bacteria"/>
</dbReference>
<dbReference type="EMBL" id="JRFA01000017">
    <property type="protein sequence ID" value="KGN73847.1"/>
    <property type="molecule type" value="Genomic_DNA"/>
</dbReference>
<accession>A0A0A2G8W9</accession>
<dbReference type="Proteomes" id="UP000254156">
    <property type="component" value="Unassembled WGS sequence"/>
</dbReference>
<reference evidence="1 4" key="1">
    <citation type="submission" date="2014-09" db="EMBL/GenBank/DDBJ databases">
        <title>Draft Genome Sequence of Porphyromonas macacae COT-192_OH2859.</title>
        <authorList>
            <person name="Wallis C."/>
            <person name="Deusch O."/>
            <person name="O'Flynn C."/>
            <person name="Davis I."/>
            <person name="Horsfall A."/>
            <person name="Kirkwood N."/>
            <person name="Harris S."/>
            <person name="Eisen J.A."/>
            <person name="Coil D.A."/>
            <person name="Darling A.E."/>
            <person name="Jospin G."/>
            <person name="Alexiev A."/>
        </authorList>
    </citation>
    <scope>NUCLEOTIDE SEQUENCE [LARGE SCALE GENOMIC DNA]</scope>
    <source>
        <strain evidence="4">COT-192 OH2859</strain>
        <strain evidence="1">COT-192_OH2859</strain>
    </source>
</reference>
<keyword evidence="4" id="KW-1185">Reference proteome</keyword>
<gene>
    <name evidence="1" type="ORF">HQ47_06265</name>
    <name evidence="3" type="ORF">NCTC11632_01783</name>
    <name evidence="2" type="ORF">NCTC13100_01021</name>
</gene>
<dbReference type="RefSeq" id="WP_018360580.1">
    <property type="nucleotide sequence ID" value="NZ_JASBZX010000007.1"/>
</dbReference>
<dbReference type="Proteomes" id="UP000254263">
    <property type="component" value="Unassembled WGS sequence"/>
</dbReference>
<proteinExistence type="predicted"/>
<evidence type="ECO:0000313" key="3">
    <source>
        <dbReference type="EMBL" id="SUB89660.1"/>
    </source>
</evidence>
<dbReference type="OrthoDB" id="1100675at2"/>
<dbReference type="STRING" id="28115.HQ47_06265"/>
<sequence>MEEMIPYDDAAAVAYVRNYISQDLKEKFDEDQILYLIDLIYDYYESRGLLELANESDEEFVEIDEDELLSYVLKNAQKDGMGKYEEDDIRQVVLGEMAYCESIGMYEE</sequence>
<evidence type="ECO:0000313" key="5">
    <source>
        <dbReference type="Proteomes" id="UP000254156"/>
    </source>
</evidence>
<reference evidence="5 6" key="2">
    <citation type="submission" date="2018-06" db="EMBL/GenBank/DDBJ databases">
        <authorList>
            <consortium name="Pathogen Informatics"/>
            <person name="Doyle S."/>
        </authorList>
    </citation>
    <scope>NUCLEOTIDE SEQUENCE [LARGE SCALE GENOMIC DNA]</scope>
    <source>
        <strain evidence="3 5">NCTC11632</strain>
        <strain evidence="2 6">NCTC13100</strain>
    </source>
</reference>
<protein>
    <submittedName>
        <fullName evidence="1">Uncharacterized protein</fullName>
    </submittedName>
</protein>
<dbReference type="EMBL" id="UGTI01000001">
    <property type="protein sequence ID" value="SUB77876.1"/>
    <property type="molecule type" value="Genomic_DNA"/>
</dbReference>
<name>A0A0A2G8W9_9PORP</name>
<evidence type="ECO:0000313" key="1">
    <source>
        <dbReference type="EMBL" id="KGN73847.1"/>
    </source>
</evidence>
<evidence type="ECO:0000313" key="2">
    <source>
        <dbReference type="EMBL" id="SUB77876.1"/>
    </source>
</evidence>
<dbReference type="Proteomes" id="UP000030103">
    <property type="component" value="Unassembled WGS sequence"/>
</dbReference>
<dbReference type="AlphaFoldDB" id="A0A0A2G8W9"/>